<reference evidence="1 2" key="1">
    <citation type="journal article" date="2016" name="Nat. Commun.">
        <title>Thousands of microbial genomes shed light on interconnected biogeochemical processes in an aquifer system.</title>
        <authorList>
            <person name="Anantharaman K."/>
            <person name="Brown C.T."/>
            <person name="Hug L.A."/>
            <person name="Sharon I."/>
            <person name="Castelle C.J."/>
            <person name="Probst A.J."/>
            <person name="Thomas B.C."/>
            <person name="Singh A."/>
            <person name="Wilkins M.J."/>
            <person name="Karaoz U."/>
            <person name="Brodie E.L."/>
            <person name="Williams K.H."/>
            <person name="Hubbard S.S."/>
            <person name="Banfield J.F."/>
        </authorList>
    </citation>
    <scope>NUCLEOTIDE SEQUENCE [LARGE SCALE GENOMIC DNA]</scope>
</reference>
<dbReference type="EMBL" id="MGGI01000026">
    <property type="protein sequence ID" value="OGM24664.1"/>
    <property type="molecule type" value="Genomic_DNA"/>
</dbReference>
<organism evidence="1 2">
    <name type="scientific">Candidatus Woesebacteria bacterium RIFCSPHIGHO2_01_FULL_39_28</name>
    <dbReference type="NCBI Taxonomy" id="1802496"/>
    <lineage>
        <taxon>Bacteria</taxon>
        <taxon>Candidatus Woeseibacteriota</taxon>
    </lineage>
</organism>
<proteinExistence type="predicted"/>
<protein>
    <recommendedName>
        <fullName evidence="3">LytR/CpsA/Psr regulator C-terminal domain-containing protein</fullName>
    </recommendedName>
</protein>
<comment type="caution">
    <text evidence="1">The sequence shown here is derived from an EMBL/GenBank/DDBJ whole genome shotgun (WGS) entry which is preliminary data.</text>
</comment>
<evidence type="ECO:0008006" key="3">
    <source>
        <dbReference type="Google" id="ProtNLM"/>
    </source>
</evidence>
<name>A0A1F7YBF0_9BACT</name>
<dbReference type="AlphaFoldDB" id="A0A1F7YBF0"/>
<evidence type="ECO:0000313" key="2">
    <source>
        <dbReference type="Proteomes" id="UP000178851"/>
    </source>
</evidence>
<evidence type="ECO:0000313" key="1">
    <source>
        <dbReference type="EMBL" id="OGM24664.1"/>
    </source>
</evidence>
<accession>A0A1F7YBF0</accession>
<sequence>MKIISLLLVVFCFVLYLSLRNHKSKIVLNVYNSDKSVRIVVFDWDTLSITTLNMPANLEIEVARELGTWPLGSVWELGENEGLSGELLAETTGRSLKIPTGFWANDKANGIISSNVFSRLKALFSVYKTNLNLTDRLNLFFLSLRVKPNNREDINLTDTNFLQKAQLKDGSEGYKINGRLPTKISTVFTEGSLSRKNLKVLVTNLSGNYSLDSDVAAIIEVIGAKVTSVQKGELGNFDCIVLGNLPEVIKILSDDLKCGINFNKKPEGNFDVEIQIGSIFNQTH</sequence>
<gene>
    <name evidence="1" type="ORF">A2627_02600</name>
</gene>
<dbReference type="Proteomes" id="UP000178851">
    <property type="component" value="Unassembled WGS sequence"/>
</dbReference>